<reference evidence="2 3" key="1">
    <citation type="submission" date="2017-01" db="EMBL/GenBank/DDBJ databases">
        <authorList>
            <person name="Varghese N."/>
            <person name="Submissions S."/>
        </authorList>
    </citation>
    <scope>NUCLEOTIDE SEQUENCE [LARGE SCALE GENOMIC DNA]</scope>
    <source>
        <strain evidence="2 3">ATCC 23464</strain>
    </source>
</reference>
<protein>
    <submittedName>
        <fullName evidence="2">Uncharacterized protein</fullName>
    </submittedName>
</protein>
<name>A0ABY1K9Q9_9BACL</name>
<dbReference type="EMBL" id="FTNK01000015">
    <property type="protein sequence ID" value="SIR47429.1"/>
    <property type="molecule type" value="Genomic_DNA"/>
</dbReference>
<proteinExistence type="predicted"/>
<organism evidence="2 3">
    <name type="scientific">Paenibacillus macquariensis</name>
    <dbReference type="NCBI Taxonomy" id="948756"/>
    <lineage>
        <taxon>Bacteria</taxon>
        <taxon>Bacillati</taxon>
        <taxon>Bacillota</taxon>
        <taxon>Bacilli</taxon>
        <taxon>Bacillales</taxon>
        <taxon>Paenibacillaceae</taxon>
        <taxon>Paenibacillus</taxon>
    </lineage>
</organism>
<evidence type="ECO:0000313" key="3">
    <source>
        <dbReference type="Proteomes" id="UP000186666"/>
    </source>
</evidence>
<sequence>MISLSLILICCIVLILLLDWKVLRTLPSANRWIACSLYVLSLGIFMYNLKFDNNITPTEWIGHIIRKWAPFE</sequence>
<comment type="caution">
    <text evidence="2">The sequence shown here is derived from an EMBL/GenBank/DDBJ whole genome shotgun (WGS) entry which is preliminary data.</text>
</comment>
<keyword evidence="1" id="KW-1133">Transmembrane helix</keyword>
<keyword evidence="3" id="KW-1185">Reference proteome</keyword>
<gene>
    <name evidence="2" type="ORF">SAMN05421578_11536</name>
</gene>
<keyword evidence="1" id="KW-0812">Transmembrane</keyword>
<accession>A0ABY1K9Q9</accession>
<keyword evidence="1" id="KW-0472">Membrane</keyword>
<dbReference type="RefSeq" id="WP_068583745.1">
    <property type="nucleotide sequence ID" value="NZ_FTNK01000015.1"/>
</dbReference>
<evidence type="ECO:0000256" key="1">
    <source>
        <dbReference type="SAM" id="Phobius"/>
    </source>
</evidence>
<feature type="transmembrane region" description="Helical" evidence="1">
    <location>
        <begin position="29"/>
        <end position="49"/>
    </location>
</feature>
<evidence type="ECO:0000313" key="2">
    <source>
        <dbReference type="EMBL" id="SIR47429.1"/>
    </source>
</evidence>
<dbReference type="Proteomes" id="UP000186666">
    <property type="component" value="Unassembled WGS sequence"/>
</dbReference>